<proteinExistence type="predicted"/>
<keyword evidence="2" id="KW-1185">Reference proteome</keyword>
<reference evidence="2" key="1">
    <citation type="journal article" date="2019" name="Int. J. Syst. Evol. Microbiol.">
        <title>The Global Catalogue of Microorganisms (GCM) 10K type strain sequencing project: providing services to taxonomists for standard genome sequencing and annotation.</title>
        <authorList>
            <consortium name="The Broad Institute Genomics Platform"/>
            <consortium name="The Broad Institute Genome Sequencing Center for Infectious Disease"/>
            <person name="Wu L."/>
            <person name="Ma J."/>
        </authorList>
    </citation>
    <scope>NUCLEOTIDE SEQUENCE [LARGE SCALE GENOMIC DNA]</scope>
    <source>
        <strain evidence="2">JCM 16898</strain>
    </source>
</reference>
<protein>
    <submittedName>
        <fullName evidence="1">Uncharacterized protein</fullName>
    </submittedName>
</protein>
<evidence type="ECO:0000313" key="2">
    <source>
        <dbReference type="Proteomes" id="UP001500689"/>
    </source>
</evidence>
<gene>
    <name evidence="1" type="ORF">GCM10022222_15790</name>
</gene>
<comment type="caution">
    <text evidence="1">The sequence shown here is derived from an EMBL/GenBank/DDBJ whole genome shotgun (WGS) entry which is preliminary data.</text>
</comment>
<evidence type="ECO:0000313" key="1">
    <source>
        <dbReference type="EMBL" id="GAA3533259.1"/>
    </source>
</evidence>
<dbReference type="Proteomes" id="UP001500689">
    <property type="component" value="Unassembled WGS sequence"/>
</dbReference>
<accession>A0ABP6VFV0</accession>
<dbReference type="EMBL" id="BAAAZN010000002">
    <property type="protein sequence ID" value="GAA3533259.1"/>
    <property type="molecule type" value="Genomic_DNA"/>
</dbReference>
<sequence>MALRRAETLIETSVLGMEEIGGNDKVFRARARIVPQTYLLAAARYHRRLDDVSTWA</sequence>
<name>A0ABP6VFV0_9PSEU</name>
<organism evidence="1 2">
    <name type="scientific">Amycolatopsis ultiminotia</name>
    <dbReference type="NCBI Taxonomy" id="543629"/>
    <lineage>
        <taxon>Bacteria</taxon>
        <taxon>Bacillati</taxon>
        <taxon>Actinomycetota</taxon>
        <taxon>Actinomycetes</taxon>
        <taxon>Pseudonocardiales</taxon>
        <taxon>Pseudonocardiaceae</taxon>
        <taxon>Amycolatopsis</taxon>
    </lineage>
</organism>